<dbReference type="PROSITE" id="PS00211">
    <property type="entry name" value="ABC_TRANSPORTER_1"/>
    <property type="match status" value="1"/>
</dbReference>
<dbReference type="EMBL" id="JAAGWK010000004">
    <property type="protein sequence ID" value="NEL52676.1"/>
    <property type="molecule type" value="Genomic_DNA"/>
</dbReference>
<dbReference type="FunFam" id="3.40.50.300:FF:000127">
    <property type="entry name" value="Ribose import ATP-binding protein RbsA"/>
    <property type="match status" value="1"/>
</dbReference>
<dbReference type="InterPro" id="IPR050107">
    <property type="entry name" value="ABC_carbohydrate_import_ATPase"/>
</dbReference>
<reference evidence="10 11" key="1">
    <citation type="submission" date="2020-02" db="EMBL/GenBank/DDBJ databases">
        <title>The whole genome sequence of CPCC 205119.</title>
        <authorList>
            <person name="Jiang Z."/>
        </authorList>
    </citation>
    <scope>NUCLEOTIDE SEQUENCE [LARGE SCALE GENOMIC DNA]</scope>
    <source>
        <strain evidence="10 11">CPCC 205119</strain>
    </source>
</reference>
<evidence type="ECO:0000259" key="9">
    <source>
        <dbReference type="PROSITE" id="PS50893"/>
    </source>
</evidence>
<keyword evidence="6 10" id="KW-0067">ATP-binding</keyword>
<name>A0A7K3W8K9_9ACTN</name>
<keyword evidence="8" id="KW-0472">Membrane</keyword>
<dbReference type="CDD" id="cd03216">
    <property type="entry name" value="ABC_Carb_Monos_I"/>
    <property type="match status" value="1"/>
</dbReference>
<evidence type="ECO:0000256" key="6">
    <source>
        <dbReference type="ARBA" id="ARBA00022840"/>
    </source>
</evidence>
<dbReference type="SMART" id="SM00382">
    <property type="entry name" value="AAA"/>
    <property type="match status" value="1"/>
</dbReference>
<dbReference type="AlphaFoldDB" id="A0A7K3W8K9"/>
<evidence type="ECO:0000313" key="11">
    <source>
        <dbReference type="Proteomes" id="UP000470470"/>
    </source>
</evidence>
<evidence type="ECO:0000256" key="3">
    <source>
        <dbReference type="ARBA" id="ARBA00022475"/>
    </source>
</evidence>
<dbReference type="Gene3D" id="3.40.50.300">
    <property type="entry name" value="P-loop containing nucleotide triphosphate hydrolases"/>
    <property type="match status" value="2"/>
</dbReference>
<evidence type="ECO:0000256" key="1">
    <source>
        <dbReference type="ARBA" id="ARBA00004202"/>
    </source>
</evidence>
<evidence type="ECO:0000256" key="4">
    <source>
        <dbReference type="ARBA" id="ARBA00022737"/>
    </source>
</evidence>
<organism evidence="10 11">
    <name type="scientific">Goekera deserti</name>
    <dbReference type="NCBI Taxonomy" id="2497753"/>
    <lineage>
        <taxon>Bacteria</taxon>
        <taxon>Bacillati</taxon>
        <taxon>Actinomycetota</taxon>
        <taxon>Actinomycetes</taxon>
        <taxon>Geodermatophilales</taxon>
        <taxon>Geodermatophilaceae</taxon>
        <taxon>Goekera</taxon>
    </lineage>
</organism>
<proteinExistence type="predicted"/>
<protein>
    <submittedName>
        <fullName evidence="10">ABC transporter ATP-binding protein</fullName>
    </submittedName>
</protein>
<gene>
    <name evidence="10" type="ORF">G1H19_01425</name>
</gene>
<evidence type="ECO:0000256" key="2">
    <source>
        <dbReference type="ARBA" id="ARBA00022448"/>
    </source>
</evidence>
<sequence length="512" mass="54441">MTDPAPLAVELRGITKRFPGVVANRDIELRVRRGEVHAIVGENGAGKSTLMKTLYGMHRPDEGQILLDGREVSFKSPGDAIAAGIGMVHQHFMLADNLTVLENVVLGAERSHGIGAGARRRISEISEAYALGLDPDDLVEDLGVGDRQRVEIAKVLYRGATTLILDEPTAVLVPQEVDELFGNLAELKREGLTVIFISHKLDEVRKVADAITVIRRGTTVGTADPATTTAKQLAELMVGAELPTPQTRASTVRDTPVLELLGVTVASPGGRPAVDDVTLTVREGEVVGIAGVEGNGQAELVDAVMGLRPLAAGTIRLGGEDVTAWTTRRRREGGVGFIPEDRHRQGMLLDAPLWENRILGHQTRPPAASRRGRGLFIDRKAARADTARIMSEYDVRAPGPDTPAVALSGGNQQKLIVGREMSAHPRVLIAAHPTRGVDVGAQSVIWELLKDARAEGMGIVLISADLDELIGLSDTLHVMLRGAVVATLDPAQVTPEQLGGHMTGAVAGTGAR</sequence>
<keyword evidence="11" id="KW-1185">Reference proteome</keyword>
<dbReference type="GO" id="GO:0005524">
    <property type="term" value="F:ATP binding"/>
    <property type="evidence" value="ECO:0007669"/>
    <property type="project" value="UniProtKB-KW"/>
</dbReference>
<comment type="subcellular location">
    <subcellularLocation>
        <location evidence="1">Cell membrane</location>
        <topology evidence="1">Peripheral membrane protein</topology>
    </subcellularLocation>
</comment>
<evidence type="ECO:0000256" key="5">
    <source>
        <dbReference type="ARBA" id="ARBA00022741"/>
    </source>
</evidence>
<dbReference type="SUPFAM" id="SSF52540">
    <property type="entry name" value="P-loop containing nucleoside triphosphate hydrolases"/>
    <property type="match status" value="2"/>
</dbReference>
<dbReference type="Proteomes" id="UP000470470">
    <property type="component" value="Unassembled WGS sequence"/>
</dbReference>
<keyword evidence="5" id="KW-0547">Nucleotide-binding</keyword>
<keyword evidence="4" id="KW-0677">Repeat</keyword>
<dbReference type="PROSITE" id="PS50893">
    <property type="entry name" value="ABC_TRANSPORTER_2"/>
    <property type="match status" value="2"/>
</dbReference>
<keyword evidence="3" id="KW-1003">Cell membrane</keyword>
<comment type="caution">
    <text evidence="10">The sequence shown here is derived from an EMBL/GenBank/DDBJ whole genome shotgun (WGS) entry which is preliminary data.</text>
</comment>
<evidence type="ECO:0000313" key="10">
    <source>
        <dbReference type="EMBL" id="NEL52676.1"/>
    </source>
</evidence>
<dbReference type="Pfam" id="PF00005">
    <property type="entry name" value="ABC_tran"/>
    <property type="match status" value="2"/>
</dbReference>
<evidence type="ECO:0000256" key="8">
    <source>
        <dbReference type="ARBA" id="ARBA00023136"/>
    </source>
</evidence>
<keyword evidence="2" id="KW-0813">Transport</keyword>
<dbReference type="InterPro" id="IPR003593">
    <property type="entry name" value="AAA+_ATPase"/>
</dbReference>
<keyword evidence="7" id="KW-1278">Translocase</keyword>
<dbReference type="CDD" id="cd03215">
    <property type="entry name" value="ABC_Carb_Monos_II"/>
    <property type="match status" value="1"/>
</dbReference>
<dbReference type="GO" id="GO:0016887">
    <property type="term" value="F:ATP hydrolysis activity"/>
    <property type="evidence" value="ECO:0007669"/>
    <property type="project" value="InterPro"/>
</dbReference>
<feature type="domain" description="ABC transporter" evidence="9">
    <location>
        <begin position="258"/>
        <end position="506"/>
    </location>
</feature>
<dbReference type="InterPro" id="IPR027417">
    <property type="entry name" value="P-loop_NTPase"/>
</dbReference>
<feature type="domain" description="ABC transporter" evidence="9">
    <location>
        <begin position="9"/>
        <end position="241"/>
    </location>
</feature>
<accession>A0A7K3W8K9</accession>
<evidence type="ECO:0000256" key="7">
    <source>
        <dbReference type="ARBA" id="ARBA00022967"/>
    </source>
</evidence>
<dbReference type="RefSeq" id="WP_162393234.1">
    <property type="nucleotide sequence ID" value="NZ_JAABOZ010000006.1"/>
</dbReference>
<dbReference type="PANTHER" id="PTHR43790:SF9">
    <property type="entry name" value="GALACTOFURANOSE TRANSPORTER ATP-BINDING PROTEIN YTFR"/>
    <property type="match status" value="1"/>
</dbReference>
<dbReference type="InterPro" id="IPR017871">
    <property type="entry name" value="ABC_transporter-like_CS"/>
</dbReference>
<dbReference type="PANTHER" id="PTHR43790">
    <property type="entry name" value="CARBOHYDRATE TRANSPORT ATP-BINDING PROTEIN MG119-RELATED"/>
    <property type="match status" value="1"/>
</dbReference>
<dbReference type="GO" id="GO:0005886">
    <property type="term" value="C:plasma membrane"/>
    <property type="evidence" value="ECO:0007669"/>
    <property type="project" value="UniProtKB-SubCell"/>
</dbReference>
<dbReference type="InterPro" id="IPR003439">
    <property type="entry name" value="ABC_transporter-like_ATP-bd"/>
</dbReference>